<dbReference type="AlphaFoldDB" id="A0A2G9UK72"/>
<gene>
    <name evidence="2" type="ORF">TELCIR_07603</name>
</gene>
<reference evidence="2 3" key="1">
    <citation type="submission" date="2015-09" db="EMBL/GenBank/DDBJ databases">
        <title>Draft genome of the parasitic nematode Teladorsagia circumcincta isolate WARC Sus (inbred).</title>
        <authorList>
            <person name="Mitreva M."/>
        </authorList>
    </citation>
    <scope>NUCLEOTIDE SEQUENCE [LARGE SCALE GENOMIC DNA]</scope>
    <source>
        <strain evidence="2 3">S</strain>
    </source>
</reference>
<feature type="region of interest" description="Disordered" evidence="1">
    <location>
        <begin position="187"/>
        <end position="207"/>
    </location>
</feature>
<protein>
    <submittedName>
        <fullName evidence="2">Uncharacterized protein</fullName>
    </submittedName>
</protein>
<organism evidence="2 3">
    <name type="scientific">Teladorsagia circumcincta</name>
    <name type="common">Brown stomach worm</name>
    <name type="synonym">Ostertagia circumcincta</name>
    <dbReference type="NCBI Taxonomy" id="45464"/>
    <lineage>
        <taxon>Eukaryota</taxon>
        <taxon>Metazoa</taxon>
        <taxon>Ecdysozoa</taxon>
        <taxon>Nematoda</taxon>
        <taxon>Chromadorea</taxon>
        <taxon>Rhabditida</taxon>
        <taxon>Rhabditina</taxon>
        <taxon>Rhabditomorpha</taxon>
        <taxon>Strongyloidea</taxon>
        <taxon>Trichostrongylidae</taxon>
        <taxon>Teladorsagia</taxon>
    </lineage>
</organism>
<accession>A0A2G9UK72</accession>
<evidence type="ECO:0000313" key="2">
    <source>
        <dbReference type="EMBL" id="PIO70543.1"/>
    </source>
</evidence>
<proteinExistence type="predicted"/>
<feature type="region of interest" description="Disordered" evidence="1">
    <location>
        <begin position="271"/>
        <end position="345"/>
    </location>
</feature>
<sequence length="508" mass="54965">MSYDSLGLHRGPPSFPSSSTVIYFTACDFRNHLSIDESYKTVLGERLLEHATLNCQGSKYDELVSSSFFEIPSLDEECSTLVPDSRTESALLECKEAETQDVGISEQLHAKAPEISDTLEVLPSCSVASSSFSCSVISKASKVVSSYATTVRAPTKLQPRPVSDSFCLSADVDSTVKVATRLAPADGGDLQSCPPTPRPIKETRKSARSRVDLPTVCAELAVAFKSKSRSCSCVGVSIVTEEFENVEATFKEYTMKVHEIKHDRLLAKQQHSVVKGASAANAHREVGDSSTETQSRAPVTRRQRRNLQSNNPSINTYQRSSPSSASGTLAKAPVPVDSVPSKSPSPIIEVQSKVHASCQNGKPLNTPASAIPTRSRICKHASTEIRQSSESQNISNIKAQYASSFVGETLSRTTKELAHSPAETHSQRRSGRVKRPNESTETVVAEKRKRSSAAENISCDLAPLDPDTAQLTEVETLSALLRRKSSRLLAAQTETVSPLASPISKYVH</sequence>
<name>A0A2G9UK72_TELCI</name>
<dbReference type="OrthoDB" id="5816235at2759"/>
<feature type="compositionally biased region" description="Polar residues" evidence="1">
    <location>
        <begin position="288"/>
        <end position="297"/>
    </location>
</feature>
<dbReference type="Proteomes" id="UP000230423">
    <property type="component" value="Unassembled WGS sequence"/>
</dbReference>
<feature type="compositionally biased region" description="Low complexity" evidence="1">
    <location>
        <begin position="333"/>
        <end position="345"/>
    </location>
</feature>
<evidence type="ECO:0000313" key="3">
    <source>
        <dbReference type="Proteomes" id="UP000230423"/>
    </source>
</evidence>
<feature type="compositionally biased region" description="Polar residues" evidence="1">
    <location>
        <begin position="306"/>
        <end position="327"/>
    </location>
</feature>
<keyword evidence="3" id="KW-1185">Reference proteome</keyword>
<feature type="region of interest" description="Disordered" evidence="1">
    <location>
        <begin position="413"/>
        <end position="454"/>
    </location>
</feature>
<dbReference type="EMBL" id="KZ346240">
    <property type="protein sequence ID" value="PIO70543.1"/>
    <property type="molecule type" value="Genomic_DNA"/>
</dbReference>
<evidence type="ECO:0000256" key="1">
    <source>
        <dbReference type="SAM" id="MobiDB-lite"/>
    </source>
</evidence>